<gene>
    <name evidence="10" type="ORF">SAY86_013880</name>
</gene>
<dbReference type="PANTHER" id="PTHR47429">
    <property type="entry name" value="PROTEIN TWIN LOV 1"/>
    <property type="match status" value="1"/>
</dbReference>
<evidence type="ECO:0008006" key="12">
    <source>
        <dbReference type="Google" id="ProtNLM"/>
    </source>
</evidence>
<dbReference type="PANTHER" id="PTHR47429:SF8">
    <property type="entry name" value="PHOTOTROPIN-1-LIKE"/>
    <property type="match status" value="1"/>
</dbReference>
<evidence type="ECO:0000259" key="9">
    <source>
        <dbReference type="PROSITE" id="PS50113"/>
    </source>
</evidence>
<name>A0AAN7KY41_TRANT</name>
<dbReference type="InterPro" id="IPR001610">
    <property type="entry name" value="PAC"/>
</dbReference>
<keyword evidence="5" id="KW-0157">Chromophore</keyword>
<keyword evidence="4" id="KW-0288">FMN</keyword>
<dbReference type="GO" id="GO:0005634">
    <property type="term" value="C:nucleus"/>
    <property type="evidence" value="ECO:0007669"/>
    <property type="project" value="TreeGrafter"/>
</dbReference>
<dbReference type="FunFam" id="3.30.450.20:FF:000036">
    <property type="entry name" value="Putative LOV domain-containing protein"/>
    <property type="match status" value="1"/>
</dbReference>
<keyword evidence="1" id="KW-0600">Photoreceptor protein</keyword>
<accession>A0AAN7KY41</accession>
<dbReference type="Gene3D" id="3.30.450.20">
    <property type="entry name" value="PAS domain"/>
    <property type="match status" value="1"/>
</dbReference>
<feature type="region of interest" description="Disordered" evidence="7">
    <location>
        <begin position="298"/>
        <end position="343"/>
    </location>
</feature>
<feature type="domain" description="PAC" evidence="9">
    <location>
        <begin position="187"/>
        <end position="241"/>
    </location>
</feature>
<reference evidence="10 11" key="1">
    <citation type="journal article" date="2023" name="Hortic Res">
        <title>Pangenome of water caltrop reveals structural variations and asymmetric subgenome divergence after allopolyploidization.</title>
        <authorList>
            <person name="Zhang X."/>
            <person name="Chen Y."/>
            <person name="Wang L."/>
            <person name="Yuan Y."/>
            <person name="Fang M."/>
            <person name="Shi L."/>
            <person name="Lu R."/>
            <person name="Comes H.P."/>
            <person name="Ma Y."/>
            <person name="Chen Y."/>
            <person name="Huang G."/>
            <person name="Zhou Y."/>
            <person name="Zheng Z."/>
            <person name="Qiu Y."/>
        </authorList>
    </citation>
    <scope>NUCLEOTIDE SEQUENCE [LARGE SCALE GENOMIC DNA]</scope>
    <source>
        <strain evidence="10">F231</strain>
    </source>
</reference>
<evidence type="ECO:0000256" key="5">
    <source>
        <dbReference type="ARBA" id="ARBA00022991"/>
    </source>
</evidence>
<dbReference type="PROSITE" id="PS50112">
    <property type="entry name" value="PAS"/>
    <property type="match status" value="1"/>
</dbReference>
<evidence type="ECO:0000256" key="7">
    <source>
        <dbReference type="SAM" id="MobiDB-lite"/>
    </source>
</evidence>
<keyword evidence="6" id="KW-0675">Receptor</keyword>
<dbReference type="CDD" id="cd00130">
    <property type="entry name" value="PAS"/>
    <property type="match status" value="1"/>
</dbReference>
<dbReference type="SUPFAM" id="SSF55785">
    <property type="entry name" value="PYP-like sensor domain (PAS domain)"/>
    <property type="match status" value="1"/>
</dbReference>
<dbReference type="InterPro" id="IPR000700">
    <property type="entry name" value="PAS-assoc_C"/>
</dbReference>
<proteinExistence type="predicted"/>
<dbReference type="NCBIfam" id="TIGR00229">
    <property type="entry name" value="sensory_box"/>
    <property type="match status" value="1"/>
</dbReference>
<dbReference type="EMBL" id="JAXQNO010000020">
    <property type="protein sequence ID" value="KAK4772105.1"/>
    <property type="molecule type" value="Genomic_DNA"/>
</dbReference>
<dbReference type="Pfam" id="PF13426">
    <property type="entry name" value="PAS_9"/>
    <property type="match status" value="1"/>
</dbReference>
<evidence type="ECO:0000256" key="4">
    <source>
        <dbReference type="ARBA" id="ARBA00022643"/>
    </source>
</evidence>
<feature type="region of interest" description="Disordered" evidence="7">
    <location>
        <begin position="80"/>
        <end position="108"/>
    </location>
</feature>
<organism evidence="10 11">
    <name type="scientific">Trapa natans</name>
    <name type="common">Water chestnut</name>
    <dbReference type="NCBI Taxonomy" id="22666"/>
    <lineage>
        <taxon>Eukaryota</taxon>
        <taxon>Viridiplantae</taxon>
        <taxon>Streptophyta</taxon>
        <taxon>Embryophyta</taxon>
        <taxon>Tracheophyta</taxon>
        <taxon>Spermatophyta</taxon>
        <taxon>Magnoliopsida</taxon>
        <taxon>eudicotyledons</taxon>
        <taxon>Gunneridae</taxon>
        <taxon>Pentapetalae</taxon>
        <taxon>rosids</taxon>
        <taxon>malvids</taxon>
        <taxon>Myrtales</taxon>
        <taxon>Lythraceae</taxon>
        <taxon>Trapa</taxon>
    </lineage>
</organism>
<keyword evidence="11" id="KW-1185">Reference proteome</keyword>
<feature type="compositionally biased region" description="Polar residues" evidence="7">
    <location>
        <begin position="316"/>
        <end position="328"/>
    </location>
</feature>
<dbReference type="SMART" id="SM00086">
    <property type="entry name" value="PAC"/>
    <property type="match status" value="1"/>
</dbReference>
<feature type="region of interest" description="Disordered" evidence="7">
    <location>
        <begin position="1"/>
        <end position="25"/>
    </location>
</feature>
<sequence length="343" mass="38084">MEKSTGKNRQLVEEEENPPRAFVNRDSARLMAFGGSTAESSSEQPVVDSAAVAERTAGWGLRVRNSGDFVSNLADSMRTSSERFRGGGGAVDSARTSEDSSFGGRDSGAFPRVSQELRAALSTLQQTFVVSDATKPDCPIIYASSGFFTMTGYSSKEVIGRNCRFLQGPETDLKEVDRIRQAVKNGKSYCGRLLNYKKDGTPFWNLFTLTPIKDENGNTVKFIGMQVEVSKYTEGVVDKAVRPNGLPQSLIKYDARQKEKALDSMTEVVLTVKHPRSHIRSISKNDETEKFNLDSYLPKSSENECTPARKTPRIDPTSNIYRRSSTQELNKKGRKSRQNSMKE</sequence>
<evidence type="ECO:0000313" key="11">
    <source>
        <dbReference type="Proteomes" id="UP001346149"/>
    </source>
</evidence>
<keyword evidence="2" id="KW-0716">Sensory transduction</keyword>
<evidence type="ECO:0000256" key="1">
    <source>
        <dbReference type="ARBA" id="ARBA00022543"/>
    </source>
</evidence>
<feature type="domain" description="PAS" evidence="8">
    <location>
        <begin position="113"/>
        <end position="186"/>
    </location>
</feature>
<keyword evidence="3" id="KW-0285">Flavoprotein</keyword>
<dbReference type="GO" id="GO:0009881">
    <property type="term" value="F:photoreceptor activity"/>
    <property type="evidence" value="ECO:0007669"/>
    <property type="project" value="UniProtKB-KW"/>
</dbReference>
<evidence type="ECO:0000256" key="2">
    <source>
        <dbReference type="ARBA" id="ARBA00022606"/>
    </source>
</evidence>
<evidence type="ECO:0000256" key="3">
    <source>
        <dbReference type="ARBA" id="ARBA00022630"/>
    </source>
</evidence>
<comment type="caution">
    <text evidence="10">The sequence shown here is derived from an EMBL/GenBank/DDBJ whole genome shotgun (WGS) entry which is preliminary data.</text>
</comment>
<evidence type="ECO:0000259" key="8">
    <source>
        <dbReference type="PROSITE" id="PS50112"/>
    </source>
</evidence>
<dbReference type="Proteomes" id="UP001346149">
    <property type="component" value="Unassembled WGS sequence"/>
</dbReference>
<dbReference type="InterPro" id="IPR000014">
    <property type="entry name" value="PAS"/>
</dbReference>
<evidence type="ECO:0000256" key="6">
    <source>
        <dbReference type="ARBA" id="ARBA00023170"/>
    </source>
</evidence>
<dbReference type="PROSITE" id="PS50113">
    <property type="entry name" value="PAC"/>
    <property type="match status" value="1"/>
</dbReference>
<dbReference type="AlphaFoldDB" id="A0AAN7KY41"/>
<dbReference type="SMART" id="SM00091">
    <property type="entry name" value="PAS"/>
    <property type="match status" value="1"/>
</dbReference>
<evidence type="ECO:0000313" key="10">
    <source>
        <dbReference type="EMBL" id="KAK4772105.1"/>
    </source>
</evidence>
<dbReference type="GO" id="GO:0009637">
    <property type="term" value="P:response to blue light"/>
    <property type="evidence" value="ECO:0007669"/>
    <property type="project" value="UniProtKB-ARBA"/>
</dbReference>
<dbReference type="InterPro" id="IPR035965">
    <property type="entry name" value="PAS-like_dom_sf"/>
</dbReference>
<protein>
    <recommendedName>
        <fullName evidence="12">LOV domain-containing protein</fullName>
    </recommendedName>
</protein>